<dbReference type="SUPFAM" id="SSF50129">
    <property type="entry name" value="GroES-like"/>
    <property type="match status" value="1"/>
</dbReference>
<organism evidence="2 3">
    <name type="scientific">Mycobacterium ulcerans subsp. shinshuense</name>
    <dbReference type="NCBI Taxonomy" id="1124626"/>
    <lineage>
        <taxon>Bacteria</taxon>
        <taxon>Bacillati</taxon>
        <taxon>Actinomycetota</taxon>
        <taxon>Actinomycetes</taxon>
        <taxon>Mycobacteriales</taxon>
        <taxon>Mycobacteriaceae</taxon>
        <taxon>Mycobacterium</taxon>
        <taxon>Mycobacterium ulcerans group</taxon>
    </lineage>
</organism>
<sequence>MDTMKAAIVRTFDEPPHFGDFPDPTSTKPGELIVDVVATALHPRVRAQADGSHYTSTGELPFVPGIDAVVRDAEGTLYYAHLADTTLGTMAQRTIIDQQWAVALPDDADPVTVAAAVNPVLSSWVALRNQINFKPGSRVLILGATGSSGGMAIQVAKRFGAAEVIAAGRNRQRLNELTSLGADRTLTLDQLGAAGDVDVVLDYVWGPPTAKGMVDLVTNRRDPHEELIWIQIGSTGGPSADIVSAALRSTRLQIVGSGIGSVSERDIRNDIPGIAQAVAAGEFEVRTQAMPLSDVTSAWTRPLGADRRVVFLP</sequence>
<dbReference type="Pfam" id="PF00107">
    <property type="entry name" value="ADH_zinc_N"/>
    <property type="match status" value="1"/>
</dbReference>
<dbReference type="GO" id="GO:0016491">
    <property type="term" value="F:oxidoreductase activity"/>
    <property type="evidence" value="ECO:0007669"/>
    <property type="project" value="TreeGrafter"/>
</dbReference>
<dbReference type="SUPFAM" id="SSF51735">
    <property type="entry name" value="NAD(P)-binding Rossmann-fold domains"/>
    <property type="match status" value="1"/>
</dbReference>
<reference evidence="2 3" key="1">
    <citation type="submission" date="2016-08" db="EMBL/GenBank/DDBJ databases">
        <title>Complete genome sequence of Mycobacterium shinshuense, a subspecies of M. ulcerans.</title>
        <authorList>
            <person name="Yoshida M."/>
            <person name="Ogura Y."/>
            <person name="Hayashi T."/>
            <person name="Hoshino Y."/>
        </authorList>
    </citation>
    <scope>NUCLEOTIDE SEQUENCE [LARGE SCALE GENOMIC DNA]</scope>
    <source>
        <strain evidence="3">ATCC 33728</strain>
    </source>
</reference>
<dbReference type="Gene3D" id="3.90.180.10">
    <property type="entry name" value="Medium-chain alcohol dehydrogenases, catalytic domain"/>
    <property type="match status" value="2"/>
</dbReference>
<name>A0A1B4XXI7_MYCUL</name>
<dbReference type="EMBL" id="AP017624">
    <property type="protein sequence ID" value="BAV39516.1"/>
    <property type="molecule type" value="Genomic_DNA"/>
</dbReference>
<gene>
    <name evidence="2" type="ORF">SHTP_0111</name>
</gene>
<feature type="domain" description="Alcohol dehydrogenase-like C-terminal" evidence="1">
    <location>
        <begin position="149"/>
        <end position="261"/>
    </location>
</feature>
<evidence type="ECO:0000259" key="1">
    <source>
        <dbReference type="Pfam" id="PF00107"/>
    </source>
</evidence>
<proteinExistence type="predicted"/>
<protein>
    <submittedName>
        <fullName evidence="2">Quinone oxidoreductase</fullName>
    </submittedName>
</protein>
<accession>A0A1B4XXI7</accession>
<dbReference type="InterPro" id="IPR013149">
    <property type="entry name" value="ADH-like_C"/>
</dbReference>
<dbReference type="InterPro" id="IPR051397">
    <property type="entry name" value="Zn-ADH-like_protein"/>
</dbReference>
<dbReference type="PANTHER" id="PTHR43677:SF11">
    <property type="entry name" value="ZINC-CONTAINING ALCOHOL DEHYDROGENASE"/>
    <property type="match status" value="1"/>
</dbReference>
<dbReference type="AlphaFoldDB" id="A0A1B4XXI7"/>
<dbReference type="Gene3D" id="3.40.50.720">
    <property type="entry name" value="NAD(P)-binding Rossmann-like Domain"/>
    <property type="match status" value="1"/>
</dbReference>
<dbReference type="PANTHER" id="PTHR43677">
    <property type="entry name" value="SHORT-CHAIN DEHYDROGENASE/REDUCTASE"/>
    <property type="match status" value="1"/>
</dbReference>
<dbReference type="InterPro" id="IPR011032">
    <property type="entry name" value="GroES-like_sf"/>
</dbReference>
<dbReference type="InterPro" id="IPR036291">
    <property type="entry name" value="NAD(P)-bd_dom_sf"/>
</dbReference>
<evidence type="ECO:0000313" key="2">
    <source>
        <dbReference type="EMBL" id="BAV39516.1"/>
    </source>
</evidence>
<evidence type="ECO:0000313" key="3">
    <source>
        <dbReference type="Proteomes" id="UP000218067"/>
    </source>
</evidence>
<dbReference type="Proteomes" id="UP000218067">
    <property type="component" value="Chromosome"/>
</dbReference>